<comment type="similarity">
    <text evidence="2">Belongs to the major facilitator superfamily. Sugar transporter (TC 2.A.1.1) family.</text>
</comment>
<accession>A0A7X1AXA1</accession>
<keyword evidence="3" id="KW-0813">Transport</keyword>
<feature type="transmembrane region" description="Helical" evidence="7">
    <location>
        <begin position="424"/>
        <end position="443"/>
    </location>
</feature>
<dbReference type="PANTHER" id="PTHR23511:SF34">
    <property type="entry name" value="SYNAPTIC VESICLE GLYCOPROTEIN 2"/>
    <property type="match status" value="1"/>
</dbReference>
<proteinExistence type="inferred from homology"/>
<evidence type="ECO:0000313" key="10">
    <source>
        <dbReference type="Proteomes" id="UP000525652"/>
    </source>
</evidence>
<feature type="transmembrane region" description="Helical" evidence="7">
    <location>
        <begin position="282"/>
        <end position="312"/>
    </location>
</feature>
<dbReference type="Pfam" id="PF00083">
    <property type="entry name" value="Sugar_tr"/>
    <property type="match status" value="1"/>
</dbReference>
<dbReference type="InterPro" id="IPR005828">
    <property type="entry name" value="MFS_sugar_transport-like"/>
</dbReference>
<dbReference type="Proteomes" id="UP000525652">
    <property type="component" value="Unassembled WGS sequence"/>
</dbReference>
<feature type="domain" description="Major facilitator superfamily (MFS) profile" evidence="8">
    <location>
        <begin position="40"/>
        <end position="478"/>
    </location>
</feature>
<dbReference type="PROSITE" id="PS50850">
    <property type="entry name" value="MFS"/>
    <property type="match status" value="1"/>
</dbReference>
<feature type="transmembrane region" description="Helical" evidence="7">
    <location>
        <begin position="362"/>
        <end position="380"/>
    </location>
</feature>
<dbReference type="RefSeq" id="WP_185692409.1">
    <property type="nucleotide sequence ID" value="NZ_JACHVA010000069.1"/>
</dbReference>
<dbReference type="SUPFAM" id="SSF103473">
    <property type="entry name" value="MFS general substrate transporter"/>
    <property type="match status" value="1"/>
</dbReference>
<feature type="transmembrane region" description="Helical" evidence="7">
    <location>
        <begin position="332"/>
        <end position="350"/>
    </location>
</feature>
<keyword evidence="5 7" id="KW-1133">Transmembrane helix</keyword>
<comment type="subcellular location">
    <subcellularLocation>
        <location evidence="1">Membrane</location>
        <topology evidence="1">Multi-pass membrane protein</topology>
    </subcellularLocation>
</comment>
<reference evidence="9 10" key="1">
    <citation type="submission" date="2020-07" db="EMBL/GenBank/DDBJ databases">
        <authorList>
            <person name="Feng X."/>
        </authorList>
    </citation>
    <scope>NUCLEOTIDE SEQUENCE [LARGE SCALE GENOMIC DNA]</scope>
    <source>
        <strain evidence="9 10">JCM14086</strain>
    </source>
</reference>
<feature type="transmembrane region" description="Helical" evidence="7">
    <location>
        <begin position="164"/>
        <end position="186"/>
    </location>
</feature>
<keyword evidence="6 7" id="KW-0472">Membrane</keyword>
<dbReference type="AlphaFoldDB" id="A0A7X1AXA1"/>
<dbReference type="InterPro" id="IPR036259">
    <property type="entry name" value="MFS_trans_sf"/>
</dbReference>
<evidence type="ECO:0000259" key="8">
    <source>
        <dbReference type="PROSITE" id="PS50850"/>
    </source>
</evidence>
<feature type="transmembrane region" description="Helical" evidence="7">
    <location>
        <begin position="77"/>
        <end position="95"/>
    </location>
</feature>
<sequence>MSASKTKKPRSVQSYIDETPFWEDGTTVSDSLITGIQKRIWVLATAGKFFEGMVVFMTGVAIPLLHQDFGLTAAQKGIVGAAPLFGILIGATALGGLADTFGRKRMFIAEMILFVLFLLGVAFSPGYWTFVIFLFGVGTALGCDYPTAHVVISESIPSRVRGRLVLGAFAFQAVGALFGTVLGFFILKVYPEPDAWRWMYGSVLPLGVVIVFLRFFIPESAHWLVSQHRHDDACRALGKLLQRNPSYPTEIILKMPKKPHKHKKKKATYADLFSRKNRRATILAAIPWFLQDLGTYGIGIFTPTILATMIGAKSAEHNLAAIIHDDVLAAKGSAILDILLIVGIVCAVFLVDKIGRIRLQIFGFLGCAVGLLLAALSLHPDGSTNLFLIFVGFMLFNFMTNIGPNAMTYLIAGEVFPTKLRGKGAGFAASFAKIGAVTTAFLFPVLLNQIGTTNLLYILIGTSIIGAGVTAWFGIETKGINLESLEDPEPEDPTPPSKDNPVVEAMALKSET</sequence>
<dbReference type="PANTHER" id="PTHR23511">
    <property type="entry name" value="SYNAPTIC VESICLE GLYCOPROTEIN 2"/>
    <property type="match status" value="1"/>
</dbReference>
<feature type="transmembrane region" description="Helical" evidence="7">
    <location>
        <begin position="40"/>
        <end position="65"/>
    </location>
</feature>
<protein>
    <submittedName>
        <fullName evidence="9">MFS transporter</fullName>
    </submittedName>
</protein>
<dbReference type="GO" id="GO:0016020">
    <property type="term" value="C:membrane"/>
    <property type="evidence" value="ECO:0007669"/>
    <property type="project" value="UniProtKB-SubCell"/>
</dbReference>
<feature type="transmembrane region" description="Helical" evidence="7">
    <location>
        <begin position="198"/>
        <end position="217"/>
    </location>
</feature>
<dbReference type="Gene3D" id="1.20.1250.20">
    <property type="entry name" value="MFS general substrate transporter like domains"/>
    <property type="match status" value="1"/>
</dbReference>
<gene>
    <name evidence="9" type="ORF">H5P30_07860</name>
</gene>
<feature type="transmembrane region" description="Helical" evidence="7">
    <location>
        <begin position="107"/>
        <end position="124"/>
    </location>
</feature>
<evidence type="ECO:0000256" key="7">
    <source>
        <dbReference type="SAM" id="Phobius"/>
    </source>
</evidence>
<feature type="transmembrane region" description="Helical" evidence="7">
    <location>
        <begin position="386"/>
        <end position="412"/>
    </location>
</feature>
<evidence type="ECO:0000256" key="4">
    <source>
        <dbReference type="ARBA" id="ARBA00022692"/>
    </source>
</evidence>
<comment type="caution">
    <text evidence="9">The sequence shown here is derived from an EMBL/GenBank/DDBJ whole genome shotgun (WGS) entry which is preliminary data.</text>
</comment>
<evidence type="ECO:0000256" key="6">
    <source>
        <dbReference type="ARBA" id="ARBA00023136"/>
    </source>
</evidence>
<keyword evidence="10" id="KW-1185">Reference proteome</keyword>
<dbReference type="InterPro" id="IPR020846">
    <property type="entry name" value="MFS_dom"/>
</dbReference>
<name>A0A7X1AXA1_9BACT</name>
<feature type="transmembrane region" description="Helical" evidence="7">
    <location>
        <begin position="455"/>
        <end position="475"/>
    </location>
</feature>
<feature type="transmembrane region" description="Helical" evidence="7">
    <location>
        <begin position="130"/>
        <end position="152"/>
    </location>
</feature>
<organism evidence="9 10">
    <name type="scientific">Puniceicoccus vermicola</name>
    <dbReference type="NCBI Taxonomy" id="388746"/>
    <lineage>
        <taxon>Bacteria</taxon>
        <taxon>Pseudomonadati</taxon>
        <taxon>Verrucomicrobiota</taxon>
        <taxon>Opitutia</taxon>
        <taxon>Puniceicoccales</taxon>
        <taxon>Puniceicoccaceae</taxon>
        <taxon>Puniceicoccus</taxon>
    </lineage>
</organism>
<evidence type="ECO:0000256" key="1">
    <source>
        <dbReference type="ARBA" id="ARBA00004141"/>
    </source>
</evidence>
<keyword evidence="4 7" id="KW-0812">Transmembrane</keyword>
<evidence type="ECO:0000313" key="9">
    <source>
        <dbReference type="EMBL" id="MBC2601691.1"/>
    </source>
</evidence>
<dbReference type="EMBL" id="JACHVA010000069">
    <property type="protein sequence ID" value="MBC2601691.1"/>
    <property type="molecule type" value="Genomic_DNA"/>
</dbReference>
<evidence type="ECO:0000256" key="2">
    <source>
        <dbReference type="ARBA" id="ARBA00010992"/>
    </source>
</evidence>
<dbReference type="GO" id="GO:0022857">
    <property type="term" value="F:transmembrane transporter activity"/>
    <property type="evidence" value="ECO:0007669"/>
    <property type="project" value="InterPro"/>
</dbReference>
<evidence type="ECO:0000256" key="3">
    <source>
        <dbReference type="ARBA" id="ARBA00022448"/>
    </source>
</evidence>
<evidence type="ECO:0000256" key="5">
    <source>
        <dbReference type="ARBA" id="ARBA00022989"/>
    </source>
</evidence>